<protein>
    <submittedName>
        <fullName evidence="1">Uncharacterized protein</fullName>
    </submittedName>
</protein>
<dbReference type="EMBL" id="LGTC01000001">
    <property type="protein sequence ID" value="KNY26577.1"/>
    <property type="molecule type" value="Genomic_DNA"/>
</dbReference>
<proteinExistence type="predicted"/>
<evidence type="ECO:0000313" key="1">
    <source>
        <dbReference type="EMBL" id="KNY26577.1"/>
    </source>
</evidence>
<gene>
    <name evidence="1" type="ORF">Bccel_1842</name>
</gene>
<evidence type="ECO:0000313" key="2">
    <source>
        <dbReference type="Proteomes" id="UP000036923"/>
    </source>
</evidence>
<sequence>MHRKEKRIVIALSILLAVVLGIAVKFYIDYKAADKRAIHVSNSYVDKNKELSNKIEAVDKRINELNERYYEDKLSKLLGAEQIISLQKAQWKYSLKANETPFTENHIYIHSRDIVLTLTESQKEEKVLPISMHKKGSLVSGDDKDNFYDHMIIKSDIPFEKKVQIYNNYTNVFYSFKNLSVGTVITLVLSEPLKDRLNLHFDRLEIIVDKIDENS</sequence>
<dbReference type="STRING" id="398512.Bccel_1842"/>
<reference evidence="2" key="1">
    <citation type="submission" date="2015-07" db="EMBL/GenBank/DDBJ databases">
        <title>Near-Complete Genome Sequence of the Cellulolytic Bacterium Bacteroides (Pseudobacteroides) cellulosolvens ATCC 35603.</title>
        <authorList>
            <person name="Dassa B."/>
            <person name="Utturkar S.M."/>
            <person name="Klingeman D.M."/>
            <person name="Hurt R.A."/>
            <person name="Keller M."/>
            <person name="Xu J."/>
            <person name="Reddy Y.H.K."/>
            <person name="Borovok I."/>
            <person name="Grinberg I.R."/>
            <person name="Lamed R."/>
            <person name="Zhivin O."/>
            <person name="Bayer E.A."/>
            <person name="Brown S.D."/>
        </authorList>
    </citation>
    <scope>NUCLEOTIDE SEQUENCE [LARGE SCALE GENOMIC DNA]</scope>
    <source>
        <strain evidence="2">DSM 2933</strain>
    </source>
</reference>
<dbReference type="Proteomes" id="UP000036923">
    <property type="component" value="Unassembled WGS sequence"/>
</dbReference>
<dbReference type="OrthoDB" id="2084252at2"/>
<dbReference type="RefSeq" id="WP_036937991.1">
    <property type="nucleotide sequence ID" value="NZ_JQKC01000006.1"/>
</dbReference>
<comment type="caution">
    <text evidence="1">The sequence shown here is derived from an EMBL/GenBank/DDBJ whole genome shotgun (WGS) entry which is preliminary data.</text>
</comment>
<organism evidence="1 2">
    <name type="scientific">Pseudobacteroides cellulosolvens ATCC 35603 = DSM 2933</name>
    <dbReference type="NCBI Taxonomy" id="398512"/>
    <lineage>
        <taxon>Bacteria</taxon>
        <taxon>Bacillati</taxon>
        <taxon>Bacillota</taxon>
        <taxon>Clostridia</taxon>
        <taxon>Eubacteriales</taxon>
        <taxon>Oscillospiraceae</taxon>
        <taxon>Pseudobacteroides</taxon>
    </lineage>
</organism>
<dbReference type="AlphaFoldDB" id="A0A0L6JMG2"/>
<accession>A0A0L6JMG2</accession>
<name>A0A0L6JMG2_9FIRM</name>
<keyword evidence="2" id="KW-1185">Reference proteome</keyword>